<evidence type="ECO:0000313" key="2">
    <source>
        <dbReference type="Proteomes" id="UP000499080"/>
    </source>
</evidence>
<gene>
    <name evidence="1" type="ORF">AVEN_152122_1</name>
</gene>
<sequence>MDKLLRQILVLLCQYGPDIDTNAINDHLLHHNNLRRWKFKEFCATKPAIPESYHLPFACAEHAVLCCLLPSCPAINTGEAYGLTPLQPGQSHVAPLVREEGSLASHWSATPEGRVARR</sequence>
<comment type="caution">
    <text evidence="1">The sequence shown here is derived from an EMBL/GenBank/DDBJ whole genome shotgun (WGS) entry which is preliminary data.</text>
</comment>
<evidence type="ECO:0000313" key="1">
    <source>
        <dbReference type="EMBL" id="GBM81644.1"/>
    </source>
</evidence>
<protein>
    <submittedName>
        <fullName evidence="1">Uncharacterized protein</fullName>
    </submittedName>
</protein>
<dbReference type="AlphaFoldDB" id="A0A4Y2IVN2"/>
<name>A0A4Y2IVN2_ARAVE</name>
<reference evidence="1 2" key="1">
    <citation type="journal article" date="2019" name="Sci. Rep.">
        <title>Orb-weaving spider Araneus ventricosus genome elucidates the spidroin gene catalogue.</title>
        <authorList>
            <person name="Kono N."/>
            <person name="Nakamura H."/>
            <person name="Ohtoshi R."/>
            <person name="Moran D.A.P."/>
            <person name="Shinohara A."/>
            <person name="Yoshida Y."/>
            <person name="Fujiwara M."/>
            <person name="Mori M."/>
            <person name="Tomita M."/>
            <person name="Arakawa K."/>
        </authorList>
    </citation>
    <scope>NUCLEOTIDE SEQUENCE [LARGE SCALE GENOMIC DNA]</scope>
</reference>
<organism evidence="1 2">
    <name type="scientific">Araneus ventricosus</name>
    <name type="common">Orbweaver spider</name>
    <name type="synonym">Epeira ventricosa</name>
    <dbReference type="NCBI Taxonomy" id="182803"/>
    <lineage>
        <taxon>Eukaryota</taxon>
        <taxon>Metazoa</taxon>
        <taxon>Ecdysozoa</taxon>
        <taxon>Arthropoda</taxon>
        <taxon>Chelicerata</taxon>
        <taxon>Arachnida</taxon>
        <taxon>Araneae</taxon>
        <taxon>Araneomorphae</taxon>
        <taxon>Entelegynae</taxon>
        <taxon>Araneoidea</taxon>
        <taxon>Araneidae</taxon>
        <taxon>Araneus</taxon>
    </lineage>
</organism>
<proteinExistence type="predicted"/>
<dbReference type="Proteomes" id="UP000499080">
    <property type="component" value="Unassembled WGS sequence"/>
</dbReference>
<keyword evidence="2" id="KW-1185">Reference proteome</keyword>
<dbReference type="EMBL" id="BGPR01002958">
    <property type="protein sequence ID" value="GBM81644.1"/>
    <property type="molecule type" value="Genomic_DNA"/>
</dbReference>
<dbReference type="OrthoDB" id="6435405at2759"/>
<accession>A0A4Y2IVN2</accession>